<dbReference type="OMA" id="SIRYEWI"/>
<feature type="domain" description="H-type lectin" evidence="2">
    <location>
        <begin position="42"/>
        <end position="107"/>
    </location>
</feature>
<evidence type="ECO:0000313" key="3">
    <source>
        <dbReference type="EMBL" id="CAD8138673.1"/>
    </source>
</evidence>
<dbReference type="Proteomes" id="UP000683925">
    <property type="component" value="Unassembled WGS sequence"/>
</dbReference>
<accession>A0A8S1SEQ1</accession>
<keyword evidence="1" id="KW-0732">Signal</keyword>
<dbReference type="AlphaFoldDB" id="A0A8S1SEQ1"/>
<reference evidence="3" key="1">
    <citation type="submission" date="2021-01" db="EMBL/GenBank/DDBJ databases">
        <authorList>
            <consortium name="Genoscope - CEA"/>
            <person name="William W."/>
        </authorList>
    </citation>
    <scope>NUCLEOTIDE SEQUENCE</scope>
</reference>
<sequence>MAIIILLLLFLSVSSFITIDSGSYIDLNYTLGFPCQNNYQTTRTITFSNTFQNIPQVFIYAYQLDVPNDVTEFQFSIASIKNTNFQFTVKCTKAVRVYSVRYEWIAIDDKRVQVINSFNMNPPEDKVFNHELLNVDTAVIGITSLAIIGQIDFKLSITQLTPTSVSVEITKVTGKFQNLIQIGYQILLVSSRDIINKGLVTFSPDYTSPAMNSEQNKWLILPIKEYNLIMPANQQYECRKIQEHQQLHLVLKSGIVLLVHSRLRFKICGCHNYLQQIKHFNAKHQEQVKNQIFHNVQDRNLKSKYFNQIQYIMKLDNLQLRSLNQQQILISFCQQIVQQENMQSLNLINAMLVPYKNIINLITIVTHKSIQQAIFLSLPKQIQLIKSSPSQQQVQVVKLSRYFIIK</sequence>
<dbReference type="Pfam" id="PF09458">
    <property type="entry name" value="H_lectin"/>
    <property type="match status" value="1"/>
</dbReference>
<feature type="chain" id="PRO_5035819932" description="H-type lectin domain-containing protein" evidence="1">
    <location>
        <begin position="16"/>
        <end position="406"/>
    </location>
</feature>
<protein>
    <recommendedName>
        <fullName evidence="2">H-type lectin domain-containing protein</fullName>
    </recommendedName>
</protein>
<gene>
    <name evidence="3" type="ORF">POCTA_138.1.T0100001</name>
</gene>
<feature type="signal peptide" evidence="1">
    <location>
        <begin position="1"/>
        <end position="15"/>
    </location>
</feature>
<comment type="caution">
    <text evidence="3">The sequence shown here is derived from an EMBL/GenBank/DDBJ whole genome shotgun (WGS) entry which is preliminary data.</text>
</comment>
<dbReference type="InterPro" id="IPR019019">
    <property type="entry name" value="H-type_lectin_domain"/>
</dbReference>
<organism evidence="3 4">
    <name type="scientific">Paramecium octaurelia</name>
    <dbReference type="NCBI Taxonomy" id="43137"/>
    <lineage>
        <taxon>Eukaryota</taxon>
        <taxon>Sar</taxon>
        <taxon>Alveolata</taxon>
        <taxon>Ciliophora</taxon>
        <taxon>Intramacronucleata</taxon>
        <taxon>Oligohymenophorea</taxon>
        <taxon>Peniculida</taxon>
        <taxon>Parameciidae</taxon>
        <taxon>Paramecium</taxon>
    </lineage>
</organism>
<name>A0A8S1SEQ1_PAROT</name>
<evidence type="ECO:0000259" key="2">
    <source>
        <dbReference type="Pfam" id="PF09458"/>
    </source>
</evidence>
<dbReference type="EMBL" id="CAJJDP010000009">
    <property type="protein sequence ID" value="CAD8138673.1"/>
    <property type="molecule type" value="Genomic_DNA"/>
</dbReference>
<evidence type="ECO:0000256" key="1">
    <source>
        <dbReference type="SAM" id="SignalP"/>
    </source>
</evidence>
<dbReference type="GO" id="GO:0030246">
    <property type="term" value="F:carbohydrate binding"/>
    <property type="evidence" value="ECO:0007669"/>
    <property type="project" value="InterPro"/>
</dbReference>
<keyword evidence="4" id="KW-1185">Reference proteome</keyword>
<evidence type="ECO:0000313" key="4">
    <source>
        <dbReference type="Proteomes" id="UP000683925"/>
    </source>
</evidence>
<dbReference type="GO" id="GO:0007155">
    <property type="term" value="P:cell adhesion"/>
    <property type="evidence" value="ECO:0007669"/>
    <property type="project" value="InterPro"/>
</dbReference>
<proteinExistence type="predicted"/>